<evidence type="ECO:0000256" key="2">
    <source>
        <dbReference type="ARBA" id="ARBA00011900"/>
    </source>
</evidence>
<keyword evidence="5" id="KW-0949">S-adenosyl-L-methionine</keyword>
<keyword evidence="3" id="KW-0489">Methyltransferase</keyword>
<dbReference type="Proteomes" id="UP001204579">
    <property type="component" value="Unassembled WGS sequence"/>
</dbReference>
<dbReference type="GO" id="GO:0008170">
    <property type="term" value="F:N-methyltransferase activity"/>
    <property type="evidence" value="ECO:0007669"/>
    <property type="project" value="InterPro"/>
</dbReference>
<keyword evidence="4" id="KW-0808">Transferase</keyword>
<dbReference type="PRINTS" id="PR00506">
    <property type="entry name" value="D21N6MTFRASE"/>
</dbReference>
<dbReference type="InterPro" id="IPR029063">
    <property type="entry name" value="SAM-dependent_MTases_sf"/>
</dbReference>
<dbReference type="Gene3D" id="3.40.50.150">
    <property type="entry name" value="Vaccinia Virus protein VP39"/>
    <property type="match status" value="1"/>
</dbReference>
<dbReference type="EC" id="2.1.1.72" evidence="2"/>
<evidence type="ECO:0000259" key="7">
    <source>
        <dbReference type="Pfam" id="PF01555"/>
    </source>
</evidence>
<evidence type="ECO:0000256" key="5">
    <source>
        <dbReference type="ARBA" id="ARBA00022691"/>
    </source>
</evidence>
<dbReference type="Pfam" id="PF01555">
    <property type="entry name" value="N6_N4_Mtase"/>
    <property type="match status" value="1"/>
</dbReference>
<evidence type="ECO:0000256" key="6">
    <source>
        <dbReference type="ARBA" id="ARBA00047942"/>
    </source>
</evidence>
<comment type="catalytic activity">
    <reaction evidence="6">
        <text>a 2'-deoxyadenosine in DNA + S-adenosyl-L-methionine = an N(6)-methyl-2'-deoxyadenosine in DNA + S-adenosyl-L-homocysteine + H(+)</text>
        <dbReference type="Rhea" id="RHEA:15197"/>
        <dbReference type="Rhea" id="RHEA-COMP:12418"/>
        <dbReference type="Rhea" id="RHEA-COMP:12419"/>
        <dbReference type="ChEBI" id="CHEBI:15378"/>
        <dbReference type="ChEBI" id="CHEBI:57856"/>
        <dbReference type="ChEBI" id="CHEBI:59789"/>
        <dbReference type="ChEBI" id="CHEBI:90615"/>
        <dbReference type="ChEBI" id="CHEBI:90616"/>
        <dbReference type="EC" id="2.1.1.72"/>
    </reaction>
</comment>
<dbReference type="GO" id="GO:0003677">
    <property type="term" value="F:DNA binding"/>
    <property type="evidence" value="ECO:0007669"/>
    <property type="project" value="InterPro"/>
</dbReference>
<accession>A0AAW5N7V1</accession>
<dbReference type="AlphaFoldDB" id="A0AAW5N7V1"/>
<keyword evidence="9" id="KW-1185">Reference proteome</keyword>
<dbReference type="InterPro" id="IPR002295">
    <property type="entry name" value="N4/N6-MTase_EcoPI_Mod-like"/>
</dbReference>
<name>A0AAW5N7V1_9BACT</name>
<dbReference type="EMBL" id="JANRHJ010000006">
    <property type="protein sequence ID" value="MCR8873739.1"/>
    <property type="molecule type" value="Genomic_DNA"/>
</dbReference>
<feature type="domain" description="DNA methylase N-4/N-6" evidence="7">
    <location>
        <begin position="124"/>
        <end position="456"/>
    </location>
</feature>
<comment type="caution">
    <text evidence="8">The sequence shown here is derived from an EMBL/GenBank/DDBJ whole genome shotgun (WGS) entry which is preliminary data.</text>
</comment>
<dbReference type="InterPro" id="IPR002941">
    <property type="entry name" value="DNA_methylase_N4/N6"/>
</dbReference>
<dbReference type="RefSeq" id="WP_258335654.1">
    <property type="nucleotide sequence ID" value="NZ_JANRHJ010000006.1"/>
</dbReference>
<evidence type="ECO:0000256" key="1">
    <source>
        <dbReference type="ARBA" id="ARBA00006594"/>
    </source>
</evidence>
<sequence length="641" mass="72915">MKPNKLELNSVDGTQLNLEALYQIAPSCFTEVKDDKTGELRHVVNFKTLRQLLGDNAVEDADEMYQFTWPGKQEARREAARPTTKTLRPVVEDSVDWDNTQNLYIEGDNLEVLKLLQKSYMGKVKMIYIDPPYNTGNDFVYDDDFAVSQHEHDLATGDVDELGLRYRKNTDTNGKFHSDWCSMMYSRLIVARSLLTEDGIIFISIDDNEVENLKKICNEIFGEKNSINCITRATGTPTGGGFDGVVNELDYILCYAKNISNAKIYGLPMSESDASIYDQIDEKGRYLTRSLRRTGGEDRREDRPTMYFPIYAPDGTPVYPIGPTGYESRWICSQETVKKMDEEGLLQWKQVNKNGELVWQVHQKFYLEGRTKAPGNLWTDVEGNKKATRDIRMLFDTNKVFDFPKPIGVIKKILQIASTKQDLILDFFSGSATTAHAVMQLNAEDCGNRKYIMVQLPEETPEDSEARKAGYDTIPEIAKERIRRAGKKIKEESPLTTQNLDTGFRVFRLADSNFEEVKKAPAEYDQAQLDLFLNNVKSDRTDLDLLFGAMLSWGVQLSLPMTSEEVDGKMIYSVNDGDLVACFADDITENIVKAMADKQPLRVLFRDSCFALDDAKINVFETLKQLLDWSEEDAMNNIKVI</sequence>
<proteinExistence type="inferred from homology"/>
<dbReference type="GO" id="GO:0009007">
    <property type="term" value="F:site-specific DNA-methyltransferase (adenine-specific) activity"/>
    <property type="evidence" value="ECO:0007669"/>
    <property type="project" value="UniProtKB-EC"/>
</dbReference>
<evidence type="ECO:0000256" key="3">
    <source>
        <dbReference type="ARBA" id="ARBA00022603"/>
    </source>
</evidence>
<dbReference type="PIRSF" id="PIRSF015855">
    <property type="entry name" value="TypeIII_Mtase_mKpnI"/>
    <property type="match status" value="1"/>
</dbReference>
<reference evidence="8 9" key="1">
    <citation type="submission" date="2022-08" db="EMBL/GenBank/DDBJ databases">
        <authorList>
            <person name="Zeman M."/>
            <person name="Kubasova T."/>
        </authorList>
    </citation>
    <scope>NUCLEOTIDE SEQUENCE [LARGE SCALE GENOMIC DNA]</scope>
    <source>
        <strain evidence="8 9">ET62</strain>
    </source>
</reference>
<dbReference type="InterPro" id="IPR002052">
    <property type="entry name" value="DNA_methylase_N6_adenine_CS"/>
</dbReference>
<evidence type="ECO:0000313" key="8">
    <source>
        <dbReference type="EMBL" id="MCR8873739.1"/>
    </source>
</evidence>
<evidence type="ECO:0000313" key="9">
    <source>
        <dbReference type="Proteomes" id="UP001204579"/>
    </source>
</evidence>
<dbReference type="GO" id="GO:0032259">
    <property type="term" value="P:methylation"/>
    <property type="evidence" value="ECO:0007669"/>
    <property type="project" value="UniProtKB-KW"/>
</dbReference>
<organism evidence="8 9">
    <name type="scientific">Phocaeicola barnesiae</name>
    <dbReference type="NCBI Taxonomy" id="376804"/>
    <lineage>
        <taxon>Bacteria</taxon>
        <taxon>Pseudomonadati</taxon>
        <taxon>Bacteroidota</taxon>
        <taxon>Bacteroidia</taxon>
        <taxon>Bacteroidales</taxon>
        <taxon>Bacteroidaceae</taxon>
        <taxon>Phocaeicola</taxon>
    </lineage>
</organism>
<gene>
    <name evidence="8" type="ORF">NW209_06905</name>
</gene>
<evidence type="ECO:0000256" key="4">
    <source>
        <dbReference type="ARBA" id="ARBA00022679"/>
    </source>
</evidence>
<comment type="similarity">
    <text evidence="1">Belongs to the N(4)/N(6)-methyltransferase family.</text>
</comment>
<protein>
    <recommendedName>
        <fullName evidence="2">site-specific DNA-methyltransferase (adenine-specific)</fullName>
        <ecNumber evidence="2">2.1.1.72</ecNumber>
    </recommendedName>
</protein>
<dbReference type="SUPFAM" id="SSF53335">
    <property type="entry name" value="S-adenosyl-L-methionine-dependent methyltransferases"/>
    <property type="match status" value="1"/>
</dbReference>
<dbReference type="PROSITE" id="PS00092">
    <property type="entry name" value="N6_MTASE"/>
    <property type="match status" value="1"/>
</dbReference>